<dbReference type="EMBL" id="LAZR01031633">
    <property type="protein sequence ID" value="KKL53178.1"/>
    <property type="molecule type" value="Genomic_DNA"/>
</dbReference>
<proteinExistence type="predicted"/>
<sequence>MIQVQRHVLGYYVVTMDKPDYKSIRRLADTYGIPFNPMLVGCINKGIDVISKQVAAINRHDGSTDDHSQDDVGG</sequence>
<organism evidence="1">
    <name type="scientific">marine sediment metagenome</name>
    <dbReference type="NCBI Taxonomy" id="412755"/>
    <lineage>
        <taxon>unclassified sequences</taxon>
        <taxon>metagenomes</taxon>
        <taxon>ecological metagenomes</taxon>
    </lineage>
</organism>
<gene>
    <name evidence="1" type="ORF">LCGC14_2278020</name>
</gene>
<name>A0A0F9CUX2_9ZZZZ</name>
<reference evidence="1" key="1">
    <citation type="journal article" date="2015" name="Nature">
        <title>Complex archaea that bridge the gap between prokaryotes and eukaryotes.</title>
        <authorList>
            <person name="Spang A."/>
            <person name="Saw J.H."/>
            <person name="Jorgensen S.L."/>
            <person name="Zaremba-Niedzwiedzka K."/>
            <person name="Martijn J."/>
            <person name="Lind A.E."/>
            <person name="van Eijk R."/>
            <person name="Schleper C."/>
            <person name="Guy L."/>
            <person name="Ettema T.J."/>
        </authorList>
    </citation>
    <scope>NUCLEOTIDE SEQUENCE</scope>
</reference>
<protein>
    <submittedName>
        <fullName evidence="1">Uncharacterized protein</fullName>
    </submittedName>
</protein>
<accession>A0A0F9CUX2</accession>
<evidence type="ECO:0000313" key="1">
    <source>
        <dbReference type="EMBL" id="KKL53178.1"/>
    </source>
</evidence>
<dbReference type="AlphaFoldDB" id="A0A0F9CUX2"/>
<comment type="caution">
    <text evidence="1">The sequence shown here is derived from an EMBL/GenBank/DDBJ whole genome shotgun (WGS) entry which is preliminary data.</text>
</comment>